<keyword evidence="6" id="KW-0343">GTPase activation</keyword>
<dbReference type="InParanoid" id="A0A6P8IJG9"/>
<evidence type="ECO:0000256" key="2">
    <source>
        <dbReference type="ARBA" id="ARBA00004240"/>
    </source>
</evidence>
<name>A0A6P8IJG9_ACTTE</name>
<accession>A0A6P8IJG9</accession>
<dbReference type="InterPro" id="IPR045698">
    <property type="entry name" value="Rab3GAP1_C"/>
</dbReference>
<evidence type="ECO:0000256" key="4">
    <source>
        <dbReference type="ARBA" id="ARBA00008856"/>
    </source>
</evidence>
<feature type="compositionally biased region" description="Low complexity" evidence="10">
    <location>
        <begin position="566"/>
        <end position="577"/>
    </location>
</feature>
<feature type="domain" description="Rab3GAP catalytic subunit C-terminal" evidence="12">
    <location>
        <begin position="859"/>
        <end position="1061"/>
    </location>
</feature>
<evidence type="ECO:0000256" key="5">
    <source>
        <dbReference type="ARBA" id="ARBA00015817"/>
    </source>
</evidence>
<evidence type="ECO:0000256" key="9">
    <source>
        <dbReference type="ARBA" id="ARBA00023034"/>
    </source>
</evidence>
<evidence type="ECO:0000256" key="1">
    <source>
        <dbReference type="ARBA" id="ARBA00004222"/>
    </source>
</evidence>
<evidence type="ECO:0000259" key="12">
    <source>
        <dbReference type="Pfam" id="PF19533"/>
    </source>
</evidence>
<dbReference type="GO" id="GO:0005794">
    <property type="term" value="C:Golgi apparatus"/>
    <property type="evidence" value="ECO:0007669"/>
    <property type="project" value="UniProtKB-SubCell"/>
</dbReference>
<evidence type="ECO:0000256" key="10">
    <source>
        <dbReference type="SAM" id="MobiDB-lite"/>
    </source>
</evidence>
<feature type="region of interest" description="Disordered" evidence="10">
    <location>
        <begin position="565"/>
        <end position="601"/>
    </location>
</feature>
<organism evidence="13 14">
    <name type="scientific">Actinia tenebrosa</name>
    <name type="common">Australian red waratah sea anemone</name>
    <dbReference type="NCBI Taxonomy" id="6105"/>
    <lineage>
        <taxon>Eukaryota</taxon>
        <taxon>Metazoa</taxon>
        <taxon>Cnidaria</taxon>
        <taxon>Anthozoa</taxon>
        <taxon>Hexacorallia</taxon>
        <taxon>Actiniaria</taxon>
        <taxon>Actiniidae</taxon>
        <taxon>Actinia</taxon>
    </lineage>
</organism>
<feature type="region of interest" description="Disordered" evidence="10">
    <location>
        <begin position="987"/>
        <end position="1020"/>
    </location>
</feature>
<protein>
    <recommendedName>
        <fullName evidence="5">Rab3 GTPase-activating protein catalytic subunit</fullName>
    </recommendedName>
</protein>
<dbReference type="KEGG" id="aten:116302001"/>
<evidence type="ECO:0000259" key="11">
    <source>
        <dbReference type="Pfam" id="PF13890"/>
    </source>
</evidence>
<reference evidence="14" key="1">
    <citation type="submission" date="2025-08" db="UniProtKB">
        <authorList>
            <consortium name="RefSeq"/>
        </authorList>
    </citation>
    <scope>IDENTIFICATION</scope>
</reference>
<evidence type="ECO:0000256" key="3">
    <source>
        <dbReference type="ARBA" id="ARBA00004496"/>
    </source>
</evidence>
<dbReference type="PANTHER" id="PTHR21422">
    <property type="entry name" value="RAB3 GTPASE-ACTIVATING PROTEIN CATALYTIC SUBUNIT"/>
    <property type="match status" value="1"/>
</dbReference>
<keyword evidence="13" id="KW-1185">Reference proteome</keyword>
<dbReference type="RefSeq" id="XP_031567041.1">
    <property type="nucleotide sequence ID" value="XM_031711181.1"/>
</dbReference>
<dbReference type="Pfam" id="PF13890">
    <property type="entry name" value="Rab3-GTPase_cat"/>
    <property type="match status" value="1"/>
</dbReference>
<feature type="compositionally biased region" description="Basic and acidic residues" evidence="10">
    <location>
        <begin position="987"/>
        <end position="1000"/>
    </location>
</feature>
<dbReference type="FunCoup" id="A0A6P8IJG9">
    <property type="interactions" value="1903"/>
</dbReference>
<feature type="compositionally biased region" description="Polar residues" evidence="10">
    <location>
        <begin position="1001"/>
        <end position="1011"/>
    </location>
</feature>
<keyword evidence="8" id="KW-0256">Endoplasmic reticulum</keyword>
<evidence type="ECO:0000313" key="13">
    <source>
        <dbReference type="Proteomes" id="UP000515163"/>
    </source>
</evidence>
<dbReference type="InterPro" id="IPR026147">
    <property type="entry name" value="Rab3GAP1_conserved"/>
</dbReference>
<feature type="region of interest" description="Disordered" evidence="10">
    <location>
        <begin position="737"/>
        <end position="759"/>
    </location>
</feature>
<comment type="subcellular location">
    <subcellularLocation>
        <location evidence="3">Cytoplasm</location>
    </subcellularLocation>
    <subcellularLocation>
        <location evidence="2">Endoplasmic reticulum</location>
    </subcellularLocation>
    <subcellularLocation>
        <location evidence="1">Golgi apparatus</location>
        <location evidence="1">cis-Golgi network</location>
    </subcellularLocation>
</comment>
<dbReference type="OrthoDB" id="17346at2759"/>
<keyword evidence="9" id="KW-0333">Golgi apparatus</keyword>
<feature type="domain" description="Rab3GAP catalytic subunit conserved" evidence="11">
    <location>
        <begin position="625"/>
        <end position="847"/>
    </location>
</feature>
<dbReference type="AlphaFoldDB" id="A0A6P8IJG9"/>
<dbReference type="GeneID" id="116302001"/>
<evidence type="ECO:0000256" key="8">
    <source>
        <dbReference type="ARBA" id="ARBA00022824"/>
    </source>
</evidence>
<dbReference type="InterPro" id="IPR045700">
    <property type="entry name" value="Rab3GAP1"/>
</dbReference>
<dbReference type="GO" id="GO:0005096">
    <property type="term" value="F:GTPase activator activity"/>
    <property type="evidence" value="ECO:0007669"/>
    <property type="project" value="UniProtKB-KW"/>
</dbReference>
<dbReference type="Proteomes" id="UP000515163">
    <property type="component" value="Unplaced"/>
</dbReference>
<dbReference type="GO" id="GO:0005783">
    <property type="term" value="C:endoplasmic reticulum"/>
    <property type="evidence" value="ECO:0007669"/>
    <property type="project" value="UniProtKB-SubCell"/>
</dbReference>
<dbReference type="PANTHER" id="PTHR21422:SF9">
    <property type="entry name" value="RAB3 GTPASE-ACTIVATING PROTEIN CATALYTIC SUBUNIT"/>
    <property type="match status" value="1"/>
</dbReference>
<dbReference type="Pfam" id="PF19533">
    <property type="entry name" value="Rab3-GAP_cat_C"/>
    <property type="match status" value="1"/>
</dbReference>
<sequence length="1064" mass="120525">MEEVEEEENEVFEITDFTTSSDWERFIARLEEVLHEWKLDDGTRFTTRSSKGSGSSFTASTEKVKINPIPIKKSEHEKEGTWAFMQEEVSFATFTFNIAYHYLKSKRKEKHSTKNIKEGSEEGIPSAVMDMFDMDFDFPPRVHCLSRWFGLKEFIVLTPAQNIEAIDNESRCHLLLSSIAIAFSNAKCTVPMFIQASQRWRRLYYGVCLGGEFRTSFEMCHLKSTPPQYDHLAGLLEVFKDKLACSASPCPPVTVSVRFTYILDEWTDYAWPQEPPDLSSSIECEVGMTDLGTLPFGATQDPISELHLSTTWPCLSEEVVVDNAIYSDLDPLQAPEWSVRVRTCENPHCLLGEYIGGYMNLCYKQESTMQLLNTEMDDSETADITQALQKLTDPGHGIPVTSLSSAVSKATTKIPVLSDVMPQEYPIPEELLNQILMHLFPDAEEDIESVEAKQQQVHQQKDQDQEKLKNALKDKFRGLKSAPEDSLTYFLAVCICIVYNNYGGLRAVAHLWHEFVLEMRYRWENDVFIPRLKLEPPDLGYCLIHQKLQMLNCCIERRRISKMRASSSSCGESPSKSLDNQNNKDKNSQPASSTSSSDDDEFFEAVESLSVLEKKLSEEENNFIVKGRLRQCGDLRLLACDEPLYIPITQEPAPMTEDMLQEHAEVLSQLGTTQEGARVRAQMQSASLLSDMEAFKAANPGCLLGDFVRWYSPNDWIPGKETTEEAEELKLLEVDVEQEKQETGGKSVETPNVTDGWEEEELELTEEELEEEEREAAVDLMNEAKAGHVPELKAVNKWMEEGHLSLRMRIPGNIWAEVWHSAKPIPIRRQKRLFDETKEAEKVLHSLAALKPSEVAFHLFPVLLHAVLLKIEGSGGNDIPAVSTLLDQVTSKASKLHWLFPDDLPQCEELVKEIQLAELVISRAKSLRYKFRDAVESQKKKVQMVGGEKNLDEFLASLMEKPEVTVIGAGRGPAGRVIHKLFAKQENARSEQPVLEKEPSKQQTPPSSPAQQDFPRPAGREYILRTTVQRPSRSSRPSPQRIYCVLAGDEFRLAGAFTEDVIFQ</sequence>
<comment type="similarity">
    <text evidence="4">Belongs to the Rab3-GAP catalytic subunit family.</text>
</comment>
<evidence type="ECO:0000256" key="6">
    <source>
        <dbReference type="ARBA" id="ARBA00022468"/>
    </source>
</evidence>
<proteinExistence type="inferred from homology"/>
<keyword evidence="7" id="KW-0963">Cytoplasm</keyword>
<gene>
    <name evidence="14" type="primary">LOC116302001</name>
</gene>
<evidence type="ECO:0000313" key="14">
    <source>
        <dbReference type="RefSeq" id="XP_031567041.1"/>
    </source>
</evidence>
<evidence type="ECO:0000256" key="7">
    <source>
        <dbReference type="ARBA" id="ARBA00022490"/>
    </source>
</evidence>